<feature type="non-terminal residue" evidence="1">
    <location>
        <position position="1"/>
    </location>
</feature>
<protein>
    <submittedName>
        <fullName evidence="1">Uncharacterized protein</fullName>
    </submittedName>
</protein>
<reference evidence="1 2" key="1">
    <citation type="submission" date="2018-08" db="EMBL/GenBank/DDBJ databases">
        <title>Genomic Encyclopedia of Archaeal and Bacterial Type Strains, Phase II (KMG-II): from individual species to whole genera.</title>
        <authorList>
            <person name="Goeker M."/>
        </authorList>
    </citation>
    <scope>NUCLEOTIDE SEQUENCE [LARGE SCALE GENOMIC DNA]</scope>
    <source>
        <strain evidence="1 2">DSM 45791</strain>
    </source>
</reference>
<evidence type="ECO:0000313" key="1">
    <source>
        <dbReference type="EMBL" id="REH17404.1"/>
    </source>
</evidence>
<gene>
    <name evidence="1" type="ORF">BCF44_1545</name>
</gene>
<dbReference type="Proteomes" id="UP000256269">
    <property type="component" value="Unassembled WGS sequence"/>
</dbReference>
<keyword evidence="2" id="KW-1185">Reference proteome</keyword>
<evidence type="ECO:0000313" key="2">
    <source>
        <dbReference type="Proteomes" id="UP000256269"/>
    </source>
</evidence>
<sequence length="45" mass="5069">SATQQEHTGKFDALEAQMRSLTQMVGEVLRRLPDPDVDSDGRRPE</sequence>
<name>A0A3E0G3P4_9PSEU</name>
<comment type="caution">
    <text evidence="1">The sequence shown here is derived from an EMBL/GenBank/DDBJ whole genome shotgun (WGS) entry which is preliminary data.</text>
</comment>
<organism evidence="1 2">
    <name type="scientific">Kutzneria buriramensis</name>
    <dbReference type="NCBI Taxonomy" id="1045776"/>
    <lineage>
        <taxon>Bacteria</taxon>
        <taxon>Bacillati</taxon>
        <taxon>Actinomycetota</taxon>
        <taxon>Actinomycetes</taxon>
        <taxon>Pseudonocardiales</taxon>
        <taxon>Pseudonocardiaceae</taxon>
        <taxon>Kutzneria</taxon>
    </lineage>
</organism>
<accession>A0A3E0G3P4</accession>
<proteinExistence type="predicted"/>
<dbReference type="EMBL" id="QUNO01000054">
    <property type="protein sequence ID" value="REH17404.1"/>
    <property type="molecule type" value="Genomic_DNA"/>
</dbReference>
<dbReference type="AlphaFoldDB" id="A0A3E0G3P4"/>